<proteinExistence type="inferred from homology"/>
<sequence>MVGSSLARLGLKAAGQAAGAGGWSFAEIAQRLSPAVSKFQEVVADRGSGSYVWTTDGRRHLDFACGIGVLSTGHCHPKVVEAIQRQAGQIIMAQQNLLPGSKPMVDLLQRLERVMPSQLTTHFFCNSGSEAADNAIKIARSYTGKQNIIAFDGAFHGRTYGAMSLTTSKTVYRQNFGPLPSGVVGAPYPYCLHCKARHVAGGLGYEVAPNVPPLGKPYAERRCCGGPLEQLEWMLKTHSAPSETAAFIIEPILGEGGFLTPPPGFLTALRTLCDKHGMLLIFDEVQCGVARTGRWWGHQHLTEVQPDMLMFAKGIASGFPFAGVSARPELYSKMSPGMMGGTYGGSALGCAAAAATIDAIEEDGMLQNATERGQQLTEGLLRLAQKYPIIDIRGRGLMLAAEFGGADGSLTARPHTAADITHAAAKRGMLLMGAGARETIRFLPPLNVSAAEVEEALAIFERCLEDVFTPAPVL</sequence>
<gene>
    <name evidence="7" type="ORF">C2E21_8281</name>
</gene>
<dbReference type="InterPro" id="IPR015422">
    <property type="entry name" value="PyrdxlP-dep_Trfase_small"/>
</dbReference>
<dbReference type="InterPro" id="IPR050103">
    <property type="entry name" value="Class-III_PLP-dep_AT"/>
</dbReference>
<dbReference type="InterPro" id="IPR015421">
    <property type="entry name" value="PyrdxlP-dep_Trfase_major"/>
</dbReference>
<dbReference type="InterPro" id="IPR005814">
    <property type="entry name" value="Aminotrans_3"/>
</dbReference>
<dbReference type="PANTHER" id="PTHR11986">
    <property type="entry name" value="AMINOTRANSFERASE CLASS III"/>
    <property type="match status" value="1"/>
</dbReference>
<dbReference type="AlphaFoldDB" id="A0A2P6TEY0"/>
<keyword evidence="8" id="KW-1185">Reference proteome</keyword>
<comment type="cofactor">
    <cofactor evidence="1">
        <name>pyridoxal 5'-phosphate</name>
        <dbReference type="ChEBI" id="CHEBI:597326"/>
    </cofactor>
</comment>
<comment type="caution">
    <text evidence="7">The sequence shown here is derived from an EMBL/GenBank/DDBJ whole genome shotgun (WGS) entry which is preliminary data.</text>
</comment>
<dbReference type="Gene3D" id="3.90.1150.10">
    <property type="entry name" value="Aspartate Aminotransferase, domain 1"/>
    <property type="match status" value="1"/>
</dbReference>
<evidence type="ECO:0000256" key="3">
    <source>
        <dbReference type="ARBA" id="ARBA00022576"/>
    </source>
</evidence>
<protein>
    <submittedName>
        <fullName evidence="7">4-aminobutyrate aminotransferase</fullName>
    </submittedName>
</protein>
<evidence type="ECO:0000256" key="2">
    <source>
        <dbReference type="ARBA" id="ARBA00008954"/>
    </source>
</evidence>
<keyword evidence="4" id="KW-0808">Transferase</keyword>
<comment type="similarity">
    <text evidence="2 6">Belongs to the class-III pyridoxal-phosphate-dependent aminotransferase family.</text>
</comment>
<dbReference type="GO" id="GO:0042802">
    <property type="term" value="F:identical protein binding"/>
    <property type="evidence" value="ECO:0007669"/>
    <property type="project" value="TreeGrafter"/>
</dbReference>
<dbReference type="SUPFAM" id="SSF53383">
    <property type="entry name" value="PLP-dependent transferases"/>
    <property type="match status" value="1"/>
</dbReference>
<keyword evidence="5 6" id="KW-0663">Pyridoxal phosphate</keyword>
<organism evidence="7 8">
    <name type="scientific">Chlorella sorokiniana</name>
    <name type="common">Freshwater green alga</name>
    <dbReference type="NCBI Taxonomy" id="3076"/>
    <lineage>
        <taxon>Eukaryota</taxon>
        <taxon>Viridiplantae</taxon>
        <taxon>Chlorophyta</taxon>
        <taxon>core chlorophytes</taxon>
        <taxon>Trebouxiophyceae</taxon>
        <taxon>Chlorellales</taxon>
        <taxon>Chlorellaceae</taxon>
        <taxon>Chlorella clade</taxon>
        <taxon>Chlorella</taxon>
    </lineage>
</organism>
<keyword evidence="3 7" id="KW-0032">Aminotransferase</keyword>
<dbReference type="EMBL" id="LHPG02000019">
    <property type="protein sequence ID" value="PRW32534.1"/>
    <property type="molecule type" value="Genomic_DNA"/>
</dbReference>
<dbReference type="CDD" id="cd00610">
    <property type="entry name" value="OAT_like"/>
    <property type="match status" value="1"/>
</dbReference>
<evidence type="ECO:0000256" key="4">
    <source>
        <dbReference type="ARBA" id="ARBA00022679"/>
    </source>
</evidence>
<dbReference type="Gene3D" id="3.40.640.10">
    <property type="entry name" value="Type I PLP-dependent aspartate aminotransferase-like (Major domain)"/>
    <property type="match status" value="1"/>
</dbReference>
<accession>A0A2P6TEY0</accession>
<dbReference type="STRING" id="3076.A0A2P6TEY0"/>
<evidence type="ECO:0000256" key="6">
    <source>
        <dbReference type="RuleBase" id="RU003560"/>
    </source>
</evidence>
<dbReference type="PROSITE" id="PS00600">
    <property type="entry name" value="AA_TRANSFER_CLASS_3"/>
    <property type="match status" value="1"/>
</dbReference>
<evidence type="ECO:0000256" key="1">
    <source>
        <dbReference type="ARBA" id="ARBA00001933"/>
    </source>
</evidence>
<evidence type="ECO:0000256" key="5">
    <source>
        <dbReference type="ARBA" id="ARBA00022898"/>
    </source>
</evidence>
<dbReference type="PANTHER" id="PTHR11986:SF79">
    <property type="entry name" value="ACETYLORNITHINE AMINOTRANSFERASE, MITOCHONDRIAL"/>
    <property type="match status" value="1"/>
</dbReference>
<dbReference type="InterPro" id="IPR049704">
    <property type="entry name" value="Aminotrans_3_PPA_site"/>
</dbReference>
<dbReference type="GO" id="GO:0008483">
    <property type="term" value="F:transaminase activity"/>
    <property type="evidence" value="ECO:0007669"/>
    <property type="project" value="UniProtKB-KW"/>
</dbReference>
<dbReference type="FunFam" id="3.40.640.10:FF:000013">
    <property type="entry name" value="4-aminobutyrate aminotransferase"/>
    <property type="match status" value="1"/>
</dbReference>
<name>A0A2P6TEY0_CHLSO</name>
<dbReference type="OrthoDB" id="5419315at2759"/>
<dbReference type="Pfam" id="PF00202">
    <property type="entry name" value="Aminotran_3"/>
    <property type="match status" value="1"/>
</dbReference>
<dbReference type="PIRSF" id="PIRSF000521">
    <property type="entry name" value="Transaminase_4ab_Lys_Orn"/>
    <property type="match status" value="1"/>
</dbReference>
<evidence type="ECO:0000313" key="8">
    <source>
        <dbReference type="Proteomes" id="UP000239899"/>
    </source>
</evidence>
<dbReference type="InterPro" id="IPR015424">
    <property type="entry name" value="PyrdxlP-dep_Trfase"/>
</dbReference>
<reference evidence="7 8" key="1">
    <citation type="journal article" date="2018" name="Plant J.">
        <title>Genome sequences of Chlorella sorokiniana UTEX 1602 and Micractinium conductrix SAG 241.80: implications to maltose excretion by a green alga.</title>
        <authorList>
            <person name="Arriola M.B."/>
            <person name="Velmurugan N."/>
            <person name="Zhang Y."/>
            <person name="Plunkett M.H."/>
            <person name="Hondzo H."/>
            <person name="Barney B.M."/>
        </authorList>
    </citation>
    <scope>NUCLEOTIDE SEQUENCE [LARGE SCALE GENOMIC DNA]</scope>
    <source>
        <strain evidence="8">UTEX 1602</strain>
    </source>
</reference>
<dbReference type="Proteomes" id="UP000239899">
    <property type="component" value="Unassembled WGS sequence"/>
</dbReference>
<evidence type="ECO:0000313" key="7">
    <source>
        <dbReference type="EMBL" id="PRW32534.1"/>
    </source>
</evidence>
<dbReference type="GO" id="GO:0030170">
    <property type="term" value="F:pyridoxal phosphate binding"/>
    <property type="evidence" value="ECO:0007669"/>
    <property type="project" value="InterPro"/>
</dbReference>